<dbReference type="EMBL" id="CACRTU010000049">
    <property type="protein sequence ID" value="VYU76211.1"/>
    <property type="molecule type" value="Genomic_DNA"/>
</dbReference>
<feature type="transmembrane region" description="Helical" evidence="6">
    <location>
        <begin position="355"/>
        <end position="376"/>
    </location>
</feature>
<gene>
    <name evidence="7" type="primary">adiC</name>
    <name evidence="7" type="ORF">CBLFYP62_03870</name>
</gene>
<feature type="transmembrane region" description="Helical" evidence="6">
    <location>
        <begin position="397"/>
        <end position="416"/>
    </location>
</feature>
<dbReference type="PANTHER" id="PTHR42770">
    <property type="entry name" value="AMINO ACID TRANSPORTER-RELATED"/>
    <property type="match status" value="1"/>
</dbReference>
<feature type="transmembrane region" description="Helical" evidence="6">
    <location>
        <begin position="195"/>
        <end position="215"/>
    </location>
</feature>
<accession>A0A6N3HII3</accession>
<dbReference type="PANTHER" id="PTHR42770:SF18">
    <property type="entry name" value="ARGININE_AGMATINE ANTIPORTER"/>
    <property type="match status" value="1"/>
</dbReference>
<evidence type="ECO:0000313" key="7">
    <source>
        <dbReference type="EMBL" id="VYU76211.1"/>
    </source>
</evidence>
<feature type="transmembrane region" description="Helical" evidence="6">
    <location>
        <begin position="133"/>
        <end position="152"/>
    </location>
</feature>
<keyword evidence="2" id="KW-1003">Cell membrane</keyword>
<dbReference type="InterPro" id="IPR002293">
    <property type="entry name" value="AA/rel_permease1"/>
</dbReference>
<evidence type="ECO:0000256" key="5">
    <source>
        <dbReference type="ARBA" id="ARBA00023136"/>
    </source>
</evidence>
<feature type="transmembrane region" description="Helical" evidence="6">
    <location>
        <begin position="164"/>
        <end position="183"/>
    </location>
</feature>
<feature type="transmembrane region" description="Helical" evidence="6">
    <location>
        <begin position="53"/>
        <end position="73"/>
    </location>
</feature>
<keyword evidence="3 6" id="KW-0812">Transmembrane</keyword>
<feature type="transmembrane region" description="Helical" evidence="6">
    <location>
        <begin position="285"/>
        <end position="308"/>
    </location>
</feature>
<dbReference type="Pfam" id="PF13520">
    <property type="entry name" value="AA_permease_2"/>
    <property type="match status" value="1"/>
</dbReference>
<dbReference type="PIRSF" id="PIRSF006060">
    <property type="entry name" value="AA_transporter"/>
    <property type="match status" value="1"/>
</dbReference>
<feature type="transmembrane region" description="Helical" evidence="6">
    <location>
        <begin position="422"/>
        <end position="439"/>
    </location>
</feature>
<feature type="transmembrane region" description="Helical" evidence="6">
    <location>
        <begin position="20"/>
        <end position="41"/>
    </location>
</feature>
<comment type="subcellular location">
    <subcellularLocation>
        <location evidence="1">Cell membrane</location>
        <topology evidence="1">Multi-pass membrane protein</topology>
    </subcellularLocation>
</comment>
<reference evidence="7" key="1">
    <citation type="submission" date="2019-11" db="EMBL/GenBank/DDBJ databases">
        <authorList>
            <person name="Feng L."/>
        </authorList>
    </citation>
    <scope>NUCLEOTIDE SEQUENCE</scope>
    <source>
        <strain evidence="7">CButyricumLFYP62</strain>
    </source>
</reference>
<dbReference type="Gene3D" id="1.20.1740.10">
    <property type="entry name" value="Amino acid/polyamine transporter I"/>
    <property type="match status" value="1"/>
</dbReference>
<organism evidence="7">
    <name type="scientific">Clostridium butyricum</name>
    <dbReference type="NCBI Taxonomy" id="1492"/>
    <lineage>
        <taxon>Bacteria</taxon>
        <taxon>Bacillati</taxon>
        <taxon>Bacillota</taxon>
        <taxon>Clostridia</taxon>
        <taxon>Eubacteriales</taxon>
        <taxon>Clostridiaceae</taxon>
        <taxon>Clostridium</taxon>
    </lineage>
</organism>
<dbReference type="GO" id="GO:0005886">
    <property type="term" value="C:plasma membrane"/>
    <property type="evidence" value="ECO:0007669"/>
    <property type="project" value="UniProtKB-SubCell"/>
</dbReference>
<feature type="transmembrane region" description="Helical" evidence="6">
    <location>
        <begin position="329"/>
        <end position="349"/>
    </location>
</feature>
<keyword evidence="4 6" id="KW-1133">Transmembrane helix</keyword>
<feature type="transmembrane region" description="Helical" evidence="6">
    <location>
        <begin position="236"/>
        <end position="259"/>
    </location>
</feature>
<protein>
    <submittedName>
        <fullName evidence="7">Arginine/agmatine antiporter</fullName>
    </submittedName>
</protein>
<evidence type="ECO:0000256" key="1">
    <source>
        <dbReference type="ARBA" id="ARBA00004651"/>
    </source>
</evidence>
<sequence length="449" mass="48499">MVINVGGKMEDRNLKKEISLFMATMLVCGNMIGSGVFMLPATLAQVSGPMSTIIAWILTTIGSILIAISFANLGSKYPSTGGAYQYTKEAFGEFAGFLSAWLYWNGSWIGNAAIIVAISSYASSFVPALNNPLISILFTSGILWAVTILNIVGVKQAGKIQSFVTVFKIGFFALFIIIAFWNFDSINLMPLNPEGKGLSTVSLAATSTLWAFVGLESSSVTAGELKNPEKNVRKSTIYGIIIAAVIYILISLGSMGAMANSELAMSTAPLTDIITNALGSNVGKILTIAVVICILGTTIGWILSTARVSYAAGEDGVFPKFFGKLHPKYGTPVNSLIIGSVLVNILLVMNYQKGMVSAFTFITILATLSFLPVYLLTVAAEIMLMFKNEKNFTLTLFIKKSIIPLIAFIYTIWTIYGSGAETVMWGFILMLIGIPFYIYNYHKNSDQAR</sequence>
<name>A0A6N3HII3_CLOBU</name>
<dbReference type="AlphaFoldDB" id="A0A6N3HII3"/>
<dbReference type="GO" id="GO:0022857">
    <property type="term" value="F:transmembrane transporter activity"/>
    <property type="evidence" value="ECO:0007669"/>
    <property type="project" value="InterPro"/>
</dbReference>
<keyword evidence="5 6" id="KW-0472">Membrane</keyword>
<proteinExistence type="predicted"/>
<evidence type="ECO:0000256" key="2">
    <source>
        <dbReference type="ARBA" id="ARBA00022475"/>
    </source>
</evidence>
<evidence type="ECO:0000256" key="4">
    <source>
        <dbReference type="ARBA" id="ARBA00022989"/>
    </source>
</evidence>
<feature type="transmembrane region" description="Helical" evidence="6">
    <location>
        <begin position="94"/>
        <end position="121"/>
    </location>
</feature>
<dbReference type="InterPro" id="IPR050367">
    <property type="entry name" value="APC_superfamily"/>
</dbReference>
<evidence type="ECO:0000256" key="3">
    <source>
        <dbReference type="ARBA" id="ARBA00022692"/>
    </source>
</evidence>
<evidence type="ECO:0000256" key="6">
    <source>
        <dbReference type="SAM" id="Phobius"/>
    </source>
</evidence>